<sequence length="161" mass="17811">MDGLALPSGFSNMQVASNGCSLQGQGRMASGTSDWVSKCHPPRPVVYVWCCKPVWALAQGPRVQVSPGLGPLPRGLELEVRAWPGSWHKPKSGLAEPKLWAHQNHQPQNPTQPPHPTPTSTTHWFWPGWHSRLGSAKLDFGPTHPNFGRCQARLEYRPSWA</sequence>
<evidence type="ECO:0000313" key="1">
    <source>
        <dbReference type="EMBL" id="KAA1099836.1"/>
    </source>
</evidence>
<name>A0A5B0PFP6_PUCGR</name>
<proteinExistence type="predicted"/>
<protein>
    <submittedName>
        <fullName evidence="1">Uncharacterized protein</fullName>
    </submittedName>
</protein>
<organism evidence="1 2">
    <name type="scientific">Puccinia graminis f. sp. tritici</name>
    <dbReference type="NCBI Taxonomy" id="56615"/>
    <lineage>
        <taxon>Eukaryota</taxon>
        <taxon>Fungi</taxon>
        <taxon>Dikarya</taxon>
        <taxon>Basidiomycota</taxon>
        <taxon>Pucciniomycotina</taxon>
        <taxon>Pucciniomycetes</taxon>
        <taxon>Pucciniales</taxon>
        <taxon>Pucciniaceae</taxon>
        <taxon>Puccinia</taxon>
    </lineage>
</organism>
<evidence type="ECO:0000313" key="2">
    <source>
        <dbReference type="Proteomes" id="UP000324748"/>
    </source>
</evidence>
<reference evidence="1 2" key="1">
    <citation type="submission" date="2019-05" db="EMBL/GenBank/DDBJ databases">
        <title>Emergence of the Ug99 lineage of the wheat stem rust pathogen through somatic hybridization.</title>
        <authorList>
            <person name="Li F."/>
            <person name="Upadhyaya N.M."/>
            <person name="Sperschneider J."/>
            <person name="Matny O."/>
            <person name="Nguyen-Phuc H."/>
            <person name="Mago R."/>
            <person name="Raley C."/>
            <person name="Miller M.E."/>
            <person name="Silverstein K.A.T."/>
            <person name="Henningsen E."/>
            <person name="Hirsch C.D."/>
            <person name="Visser B."/>
            <person name="Pretorius Z.A."/>
            <person name="Steffenson B.J."/>
            <person name="Schwessinger B."/>
            <person name="Dodds P.N."/>
            <person name="Figueroa M."/>
        </authorList>
    </citation>
    <scope>NUCLEOTIDE SEQUENCE [LARGE SCALE GENOMIC DNA]</scope>
    <source>
        <strain evidence="1">21-0</strain>
    </source>
</reference>
<gene>
    <name evidence="1" type="ORF">PGT21_022362</name>
</gene>
<keyword evidence="2" id="KW-1185">Reference proteome</keyword>
<dbReference type="AlphaFoldDB" id="A0A5B0PFP6"/>
<dbReference type="Proteomes" id="UP000324748">
    <property type="component" value="Unassembled WGS sequence"/>
</dbReference>
<comment type="caution">
    <text evidence="1">The sequence shown here is derived from an EMBL/GenBank/DDBJ whole genome shotgun (WGS) entry which is preliminary data.</text>
</comment>
<accession>A0A5B0PFP6</accession>
<dbReference type="EMBL" id="VSWC01000054">
    <property type="protein sequence ID" value="KAA1099836.1"/>
    <property type="molecule type" value="Genomic_DNA"/>
</dbReference>